<dbReference type="InterPro" id="IPR029063">
    <property type="entry name" value="SAM-dependent_MTases_sf"/>
</dbReference>
<dbReference type="Proteomes" id="UP000029712">
    <property type="component" value="Chromosome"/>
</dbReference>
<accession>A0A454CAI7</accession>
<dbReference type="RefSeq" id="WP_036438673.1">
    <property type="nucleotide sequence ID" value="NZ_CP033021.1"/>
</dbReference>
<dbReference type="GO" id="GO:0052913">
    <property type="term" value="F:16S rRNA (guanine(966)-N(2))-methyltransferase activity"/>
    <property type="evidence" value="ECO:0007669"/>
    <property type="project" value="UniProtKB-EC"/>
</dbReference>
<dbReference type="CDD" id="cd02440">
    <property type="entry name" value="AdoMet_MTases"/>
    <property type="match status" value="1"/>
</dbReference>
<evidence type="ECO:0000313" key="3">
    <source>
        <dbReference type="EMBL" id="AYN65623.1"/>
    </source>
</evidence>
<dbReference type="GO" id="GO:0003676">
    <property type="term" value="F:nucleic acid binding"/>
    <property type="evidence" value="ECO:0007669"/>
    <property type="project" value="InterPro"/>
</dbReference>
<dbReference type="PANTHER" id="PTHR43542">
    <property type="entry name" value="METHYLTRANSFERASE"/>
    <property type="match status" value="1"/>
</dbReference>
<name>A0A454CAI7_METHO</name>
<reference evidence="3 4" key="2">
    <citation type="submission" date="2018-10" db="EMBL/GenBank/DDBJ databases">
        <title>Detection and isolation of Mycoplasma hominis as a predominant microorganism from pelvic cavity of patient with salpingitis and tubo-ovarian abscess.</title>
        <authorList>
            <person name="Guschin A.E."/>
            <person name="Khayrullina G.A."/>
            <person name="Rakovskaya I.V."/>
            <person name="Shelenkov A.A."/>
            <person name="Shagin D.A."/>
        </authorList>
    </citation>
    <scope>NUCLEOTIDE SEQUENCE [LARGE SCALE GENOMIC DNA]</scope>
    <source>
        <strain evidence="4">TOA</strain>
    </source>
</reference>
<dbReference type="PROSITE" id="PS00092">
    <property type="entry name" value="N6_MTASE"/>
    <property type="match status" value="1"/>
</dbReference>
<dbReference type="Pfam" id="PF03602">
    <property type="entry name" value="Cons_hypoth95"/>
    <property type="match status" value="1"/>
</dbReference>
<dbReference type="PIRSF" id="PIRSF004553">
    <property type="entry name" value="CHP00095"/>
    <property type="match status" value="1"/>
</dbReference>
<sequence length="184" mass="21286">MLRIIAGKYRSRILKQPSKAITRPTIDRVREAIFSSIQFNIENKKVLDLFSGSGAFCLEALSRGAKFAVCVDKNAEAIKIIKENQNSLKEPNLKIFNIDALNFLNNNVEVFDYIYLDPPFVEKKLLVECLNKIIDKKCIDKSGTMIIETDWKDFNYSYCGFEITKSKKYGKIYFYYISNIDDMD</sequence>
<dbReference type="EMBL" id="CP033021">
    <property type="protein sequence ID" value="AYN65623.1"/>
    <property type="molecule type" value="Genomic_DNA"/>
</dbReference>
<dbReference type="AlphaFoldDB" id="A0A454CAI7"/>
<dbReference type="NCBIfam" id="TIGR00095">
    <property type="entry name" value="16S rRNA (guanine(966)-N(2))-methyltransferase RsmD"/>
    <property type="match status" value="1"/>
</dbReference>
<dbReference type="OrthoDB" id="9803017at2"/>
<dbReference type="InterPro" id="IPR004398">
    <property type="entry name" value="RNA_MeTrfase_RsmD"/>
</dbReference>
<gene>
    <name evidence="3" type="primary">rsmD</name>
    <name evidence="3" type="ORF">KN71_002935</name>
</gene>
<keyword evidence="1 3" id="KW-0489">Methyltransferase</keyword>
<keyword evidence="2 3" id="KW-0808">Transferase</keyword>
<evidence type="ECO:0000313" key="4">
    <source>
        <dbReference type="Proteomes" id="UP000029712"/>
    </source>
</evidence>
<proteinExistence type="predicted"/>
<dbReference type="EC" id="2.1.1.171" evidence="3"/>
<dbReference type="InterPro" id="IPR002052">
    <property type="entry name" value="DNA_methylase_N6_adenine_CS"/>
</dbReference>
<organism evidence="3 4">
    <name type="scientific">Metamycoplasma hominis</name>
    <name type="common">Mycoplasma hominis</name>
    <dbReference type="NCBI Taxonomy" id="2098"/>
    <lineage>
        <taxon>Bacteria</taxon>
        <taxon>Bacillati</taxon>
        <taxon>Mycoplasmatota</taxon>
        <taxon>Mycoplasmoidales</taxon>
        <taxon>Metamycoplasmataceae</taxon>
        <taxon>Metamycoplasma</taxon>
    </lineage>
</organism>
<evidence type="ECO:0000256" key="1">
    <source>
        <dbReference type="ARBA" id="ARBA00022603"/>
    </source>
</evidence>
<protein>
    <submittedName>
        <fullName evidence="3">16S rRNA (Guanine(966)-N(2))-methyltransferase RsmD</fullName>
        <ecNumber evidence="3">2.1.1.171</ecNumber>
    </submittedName>
</protein>
<evidence type="ECO:0000256" key="2">
    <source>
        <dbReference type="ARBA" id="ARBA00022679"/>
    </source>
</evidence>
<dbReference type="SUPFAM" id="SSF53335">
    <property type="entry name" value="S-adenosyl-L-methionine-dependent methyltransferases"/>
    <property type="match status" value="1"/>
</dbReference>
<dbReference type="PANTHER" id="PTHR43542:SF1">
    <property type="entry name" value="METHYLTRANSFERASE"/>
    <property type="match status" value="1"/>
</dbReference>
<dbReference type="Gene3D" id="3.40.50.150">
    <property type="entry name" value="Vaccinia Virus protein VP39"/>
    <property type="match status" value="1"/>
</dbReference>
<reference evidence="3 4" key="1">
    <citation type="submission" date="2014-08" db="EMBL/GenBank/DDBJ databases">
        <authorList>
            <person name="Kuleshov K."/>
            <person name="Dedkov V."/>
            <person name="Markelov M."/>
            <person name="Pimkina E."/>
        </authorList>
    </citation>
    <scope>NUCLEOTIDE SEQUENCE [LARGE SCALE GENOMIC DNA]</scope>
    <source>
        <strain evidence="4">TOA</strain>
    </source>
</reference>